<comment type="caution">
    <text evidence="1">The sequence shown here is derived from an EMBL/GenBank/DDBJ whole genome shotgun (WGS) entry which is preliminary data.</text>
</comment>
<organism evidence="1">
    <name type="scientific">uncultured bacterium</name>
    <name type="common">gcode 4</name>
    <dbReference type="NCBI Taxonomy" id="1234023"/>
    <lineage>
        <taxon>Bacteria</taxon>
        <taxon>environmental samples</taxon>
    </lineage>
</organism>
<protein>
    <submittedName>
        <fullName evidence="1">Uncharacterized protein</fullName>
    </submittedName>
</protein>
<proteinExistence type="predicted"/>
<name>K2AWE3_9BACT</name>
<dbReference type="AlphaFoldDB" id="K2AWE3"/>
<accession>K2AWE3</accession>
<sequence length="222" mass="25931">MKNNFLHDHNNLVTEHHIQQESKICENIFEILAHLAVFNPLITCIFPDVASLGAATYIAILPDKSSREHYINLHIKEIVKYFQKKENVKKFAQEVEKFYLEHKKALDKAWINNSHKNAYSMAIATIRAVADMQNKTKTKTNKTSSNLTQIPSINSQVIAKFYEIFNEYKKYDIVWDIEWNLIDINGKNEWAVRNFSGGDIIRIWGKCINPETRSSILLKYWI</sequence>
<gene>
    <name evidence="1" type="ORF">ACD_49C00067G0007</name>
</gene>
<reference evidence="1" key="1">
    <citation type="journal article" date="2012" name="Science">
        <title>Fermentation, hydrogen, and sulfur metabolism in multiple uncultivated bacterial phyla.</title>
        <authorList>
            <person name="Wrighton K.C."/>
            <person name="Thomas B.C."/>
            <person name="Sharon I."/>
            <person name="Miller C.S."/>
            <person name="Castelle C.J."/>
            <person name="VerBerkmoes N.C."/>
            <person name="Wilkins M.J."/>
            <person name="Hettich R.L."/>
            <person name="Lipton M.S."/>
            <person name="Williams K.H."/>
            <person name="Long P.E."/>
            <person name="Banfield J.F."/>
        </authorList>
    </citation>
    <scope>NUCLEOTIDE SEQUENCE [LARGE SCALE GENOMIC DNA]</scope>
</reference>
<dbReference type="EMBL" id="AMFJ01021653">
    <property type="protein sequence ID" value="EKD66021.1"/>
    <property type="molecule type" value="Genomic_DNA"/>
</dbReference>
<evidence type="ECO:0000313" key="1">
    <source>
        <dbReference type="EMBL" id="EKD66021.1"/>
    </source>
</evidence>